<name>A0A2C9V3M2_MANES</name>
<protein>
    <submittedName>
        <fullName evidence="1">Uncharacterized protein</fullName>
    </submittedName>
</protein>
<gene>
    <name evidence="1" type="ORF">MANES_10G016500</name>
</gene>
<accession>A0A2C9V3M2</accession>
<reference evidence="1" key="1">
    <citation type="submission" date="2016-02" db="EMBL/GenBank/DDBJ databases">
        <title>WGS assembly of Manihot esculenta.</title>
        <authorList>
            <person name="Bredeson J.V."/>
            <person name="Prochnik S.E."/>
            <person name="Lyons J.B."/>
            <person name="Schmutz J."/>
            <person name="Grimwood J."/>
            <person name="Vrebalov J."/>
            <person name="Bart R.S."/>
            <person name="Amuge T."/>
            <person name="Ferguson M.E."/>
            <person name="Green R."/>
            <person name="Putnam N."/>
            <person name="Stites J."/>
            <person name="Rounsley S."/>
            <person name="Rokhsar D.S."/>
        </authorList>
    </citation>
    <scope>NUCLEOTIDE SEQUENCE [LARGE SCALE GENOMIC DNA]</scope>
    <source>
        <tissue evidence="1">Leaf</tissue>
    </source>
</reference>
<evidence type="ECO:0000313" key="1">
    <source>
        <dbReference type="EMBL" id="OAY38464.1"/>
    </source>
</evidence>
<sequence length="64" mass="7602">MFAYQEMESIYPPHNQVSILRQSDSIFSIPIQPVSHKTLLLLPHFKDLIFLLNNKQANHLYHKR</sequence>
<organism evidence="1">
    <name type="scientific">Manihot esculenta</name>
    <name type="common">Cassava</name>
    <name type="synonym">Jatropha manihot</name>
    <dbReference type="NCBI Taxonomy" id="3983"/>
    <lineage>
        <taxon>Eukaryota</taxon>
        <taxon>Viridiplantae</taxon>
        <taxon>Streptophyta</taxon>
        <taxon>Embryophyta</taxon>
        <taxon>Tracheophyta</taxon>
        <taxon>Spermatophyta</taxon>
        <taxon>Magnoliopsida</taxon>
        <taxon>eudicotyledons</taxon>
        <taxon>Gunneridae</taxon>
        <taxon>Pentapetalae</taxon>
        <taxon>rosids</taxon>
        <taxon>fabids</taxon>
        <taxon>Malpighiales</taxon>
        <taxon>Euphorbiaceae</taxon>
        <taxon>Crotonoideae</taxon>
        <taxon>Manihoteae</taxon>
        <taxon>Manihot</taxon>
    </lineage>
</organism>
<dbReference type="AlphaFoldDB" id="A0A2C9V3M2"/>
<dbReference type="EMBL" id="CM004396">
    <property type="protein sequence ID" value="OAY38464.1"/>
    <property type="molecule type" value="Genomic_DNA"/>
</dbReference>
<proteinExistence type="predicted"/>